<keyword evidence="2" id="KW-1185">Reference proteome</keyword>
<dbReference type="VEuPathDB" id="VectorBase:GPPI030230"/>
<protein>
    <submittedName>
        <fullName evidence="1">Uncharacterized protein</fullName>
    </submittedName>
</protein>
<name>A0A1B0BHH2_9MUSC</name>
<dbReference type="EMBL" id="JXJN01014360">
    <property type="status" value="NOT_ANNOTATED_CDS"/>
    <property type="molecule type" value="Genomic_DNA"/>
</dbReference>
<sequence length="52" mass="5335">MAFLMESSTGSLLPDSISVECAVGVSSELIMLEIVICSEGVASGEVGRIVSM</sequence>
<proteinExistence type="predicted"/>
<reference evidence="1" key="2">
    <citation type="submission" date="2020-05" db="UniProtKB">
        <authorList>
            <consortium name="EnsemblMetazoa"/>
        </authorList>
    </citation>
    <scope>IDENTIFICATION</scope>
    <source>
        <strain evidence="1">IAEA</strain>
    </source>
</reference>
<organism evidence="1 2">
    <name type="scientific">Glossina palpalis gambiensis</name>
    <dbReference type="NCBI Taxonomy" id="67801"/>
    <lineage>
        <taxon>Eukaryota</taxon>
        <taxon>Metazoa</taxon>
        <taxon>Ecdysozoa</taxon>
        <taxon>Arthropoda</taxon>
        <taxon>Hexapoda</taxon>
        <taxon>Insecta</taxon>
        <taxon>Pterygota</taxon>
        <taxon>Neoptera</taxon>
        <taxon>Endopterygota</taxon>
        <taxon>Diptera</taxon>
        <taxon>Brachycera</taxon>
        <taxon>Muscomorpha</taxon>
        <taxon>Hippoboscoidea</taxon>
        <taxon>Glossinidae</taxon>
        <taxon>Glossina</taxon>
    </lineage>
</organism>
<reference evidence="2" key="1">
    <citation type="submission" date="2015-01" db="EMBL/GenBank/DDBJ databases">
        <authorList>
            <person name="Aksoy S."/>
            <person name="Warren W."/>
            <person name="Wilson R.K."/>
        </authorList>
    </citation>
    <scope>NUCLEOTIDE SEQUENCE [LARGE SCALE GENOMIC DNA]</scope>
    <source>
        <strain evidence="2">IAEA</strain>
    </source>
</reference>
<evidence type="ECO:0000313" key="1">
    <source>
        <dbReference type="EnsemblMetazoa" id="GPPI030230-PA"/>
    </source>
</evidence>
<dbReference type="Proteomes" id="UP000092460">
    <property type="component" value="Unassembled WGS sequence"/>
</dbReference>
<dbReference type="EnsemblMetazoa" id="GPPI030230-RA">
    <property type="protein sequence ID" value="GPPI030230-PA"/>
    <property type="gene ID" value="GPPI030230"/>
</dbReference>
<dbReference type="AlphaFoldDB" id="A0A1B0BHH2"/>
<evidence type="ECO:0000313" key="2">
    <source>
        <dbReference type="Proteomes" id="UP000092460"/>
    </source>
</evidence>
<accession>A0A1B0BHH2</accession>